<feature type="transmembrane region" description="Helical" evidence="1">
    <location>
        <begin position="16"/>
        <end position="35"/>
    </location>
</feature>
<gene>
    <name evidence="3" type="ORF">DEO27_023650</name>
</gene>
<dbReference type="InterPro" id="IPR032774">
    <property type="entry name" value="WG_beta_rep"/>
</dbReference>
<organism evidence="3 4">
    <name type="scientific">Mucilaginibacter rubeus</name>
    <dbReference type="NCBI Taxonomy" id="2027860"/>
    <lineage>
        <taxon>Bacteria</taxon>
        <taxon>Pseudomonadati</taxon>
        <taxon>Bacteroidota</taxon>
        <taxon>Sphingobacteriia</taxon>
        <taxon>Sphingobacteriales</taxon>
        <taxon>Sphingobacteriaceae</taxon>
        <taxon>Mucilaginibacter</taxon>
    </lineage>
</organism>
<keyword evidence="1" id="KW-0472">Membrane</keyword>
<keyword evidence="1" id="KW-0812">Transmembrane</keyword>
<evidence type="ECO:0000256" key="1">
    <source>
        <dbReference type="SAM" id="Phobius"/>
    </source>
</evidence>
<dbReference type="Pfam" id="PF14903">
    <property type="entry name" value="WG_beta_rep"/>
    <property type="match status" value="1"/>
</dbReference>
<evidence type="ECO:0000259" key="2">
    <source>
        <dbReference type="SMART" id="SM01324"/>
    </source>
</evidence>
<evidence type="ECO:0000313" key="3">
    <source>
        <dbReference type="EMBL" id="QEM12877.1"/>
    </source>
</evidence>
<accession>A0A5C1I466</accession>
<feature type="domain" description="YARHG" evidence="2">
    <location>
        <begin position="556"/>
        <end position="639"/>
    </location>
</feature>
<reference evidence="3" key="1">
    <citation type="submission" date="2019-08" db="EMBL/GenBank/DDBJ databases">
        <title>Comparative genome analysis confer to the adaptation heavy metal polluted environment.</title>
        <authorList>
            <person name="Li Y."/>
        </authorList>
    </citation>
    <scope>NUCLEOTIDE SEQUENCE [LARGE SCALE GENOMIC DNA]</scope>
    <source>
        <strain evidence="3">P1</strain>
    </source>
</reference>
<dbReference type="InterPro" id="IPR038434">
    <property type="entry name" value="YARHG_sf"/>
</dbReference>
<protein>
    <submittedName>
        <fullName evidence="3">YARHG domain-containing protein</fullName>
    </submittedName>
</protein>
<dbReference type="SMART" id="SM01324">
    <property type="entry name" value="YARHG"/>
    <property type="match status" value="1"/>
</dbReference>
<dbReference type="Proteomes" id="UP000251402">
    <property type="component" value="Chromosome"/>
</dbReference>
<dbReference type="EMBL" id="CP043450">
    <property type="protein sequence ID" value="QEM12877.1"/>
    <property type="molecule type" value="Genomic_DNA"/>
</dbReference>
<evidence type="ECO:0000313" key="4">
    <source>
        <dbReference type="Proteomes" id="UP000251402"/>
    </source>
</evidence>
<name>A0A5C1I466_9SPHI</name>
<dbReference type="AlphaFoldDB" id="A0A5C1I466"/>
<keyword evidence="4" id="KW-1185">Reference proteome</keyword>
<dbReference type="InterPro" id="IPR025582">
    <property type="entry name" value="YARHG_dom"/>
</dbReference>
<sequence length="652" mass="75382">MLFQKMVYLGCMKTKPILIIAVSVIVLAIGGYFLLRRKNVSSPKQNEISQFLSNFKTQLAKGHRDSLLNYFGDKQKTEPINRLLNALLNKPEKGEYVDIVFNVDLDIAKGNISFINPELATAVIPVTFRGDRLESKFSTITFTIQKIAEHQYKIYQVDARDFMTDYISYKNNAVKLQYTDKEIYSPSTLKAFTDASNLYAKYDSVIWFGHVKDQTYFYVVKGKWELFDALNDYFRPKKDTAKTYKMGLVGPDYKEVIPAEYDLVHNINGIFPNLIEVEKEHKRGFYDIEGKIVVPVEYDQIFPLNDSENLAALKKGDDMFWLKNDYTISEKADINVADIFPKLKQPASFTLTKSPTGDITEFNSRDDHGSIYLPASYLVDLDILPQVVQFKNPLRNHVDFEESSTQYMVKAQSLPAQSSGNGDNWLQSAFYSIRDYFIGGRAEFYTKQNLVLVDKKHNSIYSQRFDIDYSEIGEAEDLSGSCNEYTFRTLTDSLFELKATAVAGIPTYDDKSELREMPVYHYLTLKDGKLIELRTSRLFAFTKHIKMDQSYLEGCYSYLVDDGAHHWNEKLSDKLTPDILRYMKNEIYADYKYKFKDKRWNEIFYARYGEGKEGQNISVQDSLTEIDKYNIQWIDQKLKAMPVIQPKVLAAK</sequence>
<dbReference type="KEGG" id="mrub:DEO27_023650"/>
<dbReference type="Gene3D" id="1.20.58.1690">
    <property type="match status" value="1"/>
</dbReference>
<dbReference type="OrthoDB" id="700862at2"/>
<keyword evidence="1" id="KW-1133">Transmembrane helix</keyword>
<proteinExistence type="predicted"/>